<dbReference type="InterPro" id="IPR011990">
    <property type="entry name" value="TPR-like_helical_dom_sf"/>
</dbReference>
<evidence type="ECO:0000256" key="3">
    <source>
        <dbReference type="ARBA" id="ARBA00022803"/>
    </source>
</evidence>
<protein>
    <recommendedName>
        <fullName evidence="4">peptidylprolyl isomerase</fullName>
        <ecNumber evidence="4">5.2.1.8</ecNumber>
    </recommendedName>
</protein>
<comment type="similarity">
    <text evidence="1">Belongs to the FKBP6 family.</text>
</comment>
<comment type="catalytic activity">
    <reaction evidence="4">
        <text>[protein]-peptidylproline (omega=180) = [protein]-peptidylproline (omega=0)</text>
        <dbReference type="Rhea" id="RHEA:16237"/>
        <dbReference type="Rhea" id="RHEA-COMP:10747"/>
        <dbReference type="Rhea" id="RHEA-COMP:10748"/>
        <dbReference type="ChEBI" id="CHEBI:83833"/>
        <dbReference type="ChEBI" id="CHEBI:83834"/>
        <dbReference type="EC" id="5.2.1.8"/>
    </reaction>
</comment>
<dbReference type="GO" id="GO:0051879">
    <property type="term" value="F:Hsp90 protein binding"/>
    <property type="evidence" value="ECO:0007669"/>
    <property type="project" value="TreeGrafter"/>
</dbReference>
<keyword evidence="4" id="KW-0697">Rotamase</keyword>
<evidence type="ECO:0000313" key="8">
    <source>
        <dbReference type="Proteomes" id="UP000752171"/>
    </source>
</evidence>
<evidence type="ECO:0000256" key="1">
    <source>
        <dbReference type="ARBA" id="ARBA00009648"/>
    </source>
</evidence>
<dbReference type="GO" id="GO:0034587">
    <property type="term" value="P:piRNA processing"/>
    <property type="evidence" value="ECO:0007669"/>
    <property type="project" value="TreeGrafter"/>
</dbReference>
<evidence type="ECO:0000259" key="6">
    <source>
        <dbReference type="PROSITE" id="PS50059"/>
    </source>
</evidence>
<dbReference type="Gene3D" id="3.10.50.40">
    <property type="match status" value="1"/>
</dbReference>
<dbReference type="SUPFAM" id="SSF54534">
    <property type="entry name" value="FKBP-like"/>
    <property type="match status" value="1"/>
</dbReference>
<dbReference type="InterPro" id="IPR046357">
    <property type="entry name" value="PPIase_dom_sf"/>
</dbReference>
<evidence type="ECO:0000313" key="7">
    <source>
        <dbReference type="EMBL" id="KAG9281991.1"/>
    </source>
</evidence>
<dbReference type="Proteomes" id="UP000752171">
    <property type="component" value="Unassembled WGS sequence"/>
</dbReference>
<comment type="caution">
    <text evidence="7">The sequence shown here is derived from an EMBL/GenBank/DDBJ whole genome shotgun (WGS) entry which is preliminary data.</text>
</comment>
<reference evidence="7 8" key="1">
    <citation type="submission" date="2021-07" db="EMBL/GenBank/DDBJ databases">
        <authorList>
            <person name="Imarazene B."/>
            <person name="Zahm M."/>
            <person name="Klopp C."/>
            <person name="Cabau C."/>
            <person name="Beille S."/>
            <person name="Jouanno E."/>
            <person name="Castinel A."/>
            <person name="Lluch J."/>
            <person name="Gil L."/>
            <person name="Kuchtly C."/>
            <person name="Lopez Roques C."/>
            <person name="Donnadieu C."/>
            <person name="Parrinello H."/>
            <person name="Journot L."/>
            <person name="Du K."/>
            <person name="Schartl M."/>
            <person name="Retaux S."/>
            <person name="Guiguen Y."/>
        </authorList>
    </citation>
    <scope>NUCLEOTIDE SEQUENCE [LARGE SCALE GENOMIC DNA]</scope>
    <source>
        <strain evidence="7">Pach_M1</strain>
        <tissue evidence="7">Testis</tissue>
    </source>
</reference>
<dbReference type="EC" id="5.2.1.8" evidence="4"/>
<dbReference type="PROSITE" id="PS50005">
    <property type="entry name" value="TPR"/>
    <property type="match status" value="1"/>
</dbReference>
<dbReference type="OrthoDB" id="8116123at2759"/>
<dbReference type="GO" id="GO:0007283">
    <property type="term" value="P:spermatogenesis"/>
    <property type="evidence" value="ECO:0007669"/>
    <property type="project" value="TreeGrafter"/>
</dbReference>
<dbReference type="GO" id="GO:0005737">
    <property type="term" value="C:cytoplasm"/>
    <property type="evidence" value="ECO:0007669"/>
    <property type="project" value="TreeGrafter"/>
</dbReference>
<dbReference type="InterPro" id="IPR042282">
    <property type="entry name" value="FKBP6/shu"/>
</dbReference>
<dbReference type="AlphaFoldDB" id="A0A8T2MMR7"/>
<dbReference type="InterPro" id="IPR001179">
    <property type="entry name" value="PPIase_FKBP_dom"/>
</dbReference>
<dbReference type="PANTHER" id="PTHR46674">
    <property type="entry name" value="INACTIVE PEPTIDYL-PROLYL CIS-TRANS ISOMERASE FKBP6"/>
    <property type="match status" value="1"/>
</dbReference>
<dbReference type="SUPFAM" id="SSF48452">
    <property type="entry name" value="TPR-like"/>
    <property type="match status" value="1"/>
</dbReference>
<evidence type="ECO:0000256" key="4">
    <source>
        <dbReference type="PROSITE-ProRule" id="PRU00277"/>
    </source>
</evidence>
<keyword evidence="4 7" id="KW-0413">Isomerase</keyword>
<keyword evidence="3 5" id="KW-0802">TPR repeat</keyword>
<proteinExistence type="inferred from homology"/>
<sequence>MQTNGMSTRIRQFIHPEELHREGIQTPFQRLARQMHDVLGDGGIFKEVIRAGDGPAVQRDSTVSVNFSAFLEYADQPFDSSTHLKFPKMMKLGKDMTLCGLELGLLTMRKGECSRFLFKHDYAFGEMGCPPLIPPLAMVLYEVQVLDFFDTAQVDNFFALTVCVPLENLWQEEQNSAPLSTLLSVIDTEKSFGNRCFNQSRYEDAKDRYKQAVTLLQNREPMNEEERWRIEEAMLPFLLNLSFTYLRLERPQKALQYGKKALKINPNSTKALFRCGQACLEMDDYDGAQDYLTRAQAKKPFDIDINNLLRKLATCYKDCLDKEKDLCAKMFSGFRPEK</sequence>
<feature type="repeat" description="TPR" evidence="5">
    <location>
        <begin position="235"/>
        <end position="268"/>
    </location>
</feature>
<dbReference type="Gene3D" id="1.25.40.10">
    <property type="entry name" value="Tetratricopeptide repeat domain"/>
    <property type="match status" value="1"/>
</dbReference>
<keyword evidence="2" id="KW-0677">Repeat</keyword>
<organism evidence="7 8">
    <name type="scientific">Astyanax mexicanus</name>
    <name type="common">Blind cave fish</name>
    <name type="synonym">Astyanax fasciatus mexicanus</name>
    <dbReference type="NCBI Taxonomy" id="7994"/>
    <lineage>
        <taxon>Eukaryota</taxon>
        <taxon>Metazoa</taxon>
        <taxon>Chordata</taxon>
        <taxon>Craniata</taxon>
        <taxon>Vertebrata</taxon>
        <taxon>Euteleostomi</taxon>
        <taxon>Actinopterygii</taxon>
        <taxon>Neopterygii</taxon>
        <taxon>Teleostei</taxon>
        <taxon>Ostariophysi</taxon>
        <taxon>Characiformes</taxon>
        <taxon>Characoidei</taxon>
        <taxon>Acestrorhamphidae</taxon>
        <taxon>Acestrorhamphinae</taxon>
        <taxon>Astyanax</taxon>
    </lineage>
</organism>
<dbReference type="Pfam" id="PF14559">
    <property type="entry name" value="TPR_19"/>
    <property type="match status" value="1"/>
</dbReference>
<accession>A0A8T2MMR7</accession>
<dbReference type="PANTHER" id="PTHR46674:SF1">
    <property type="entry name" value="INACTIVE PEPTIDYL-PROLYL CIS-TRANS ISOMERASE FKBP6"/>
    <property type="match status" value="1"/>
</dbReference>
<evidence type="ECO:0000256" key="2">
    <source>
        <dbReference type="ARBA" id="ARBA00022737"/>
    </source>
</evidence>
<dbReference type="PROSITE" id="PS50059">
    <property type="entry name" value="FKBP_PPIASE"/>
    <property type="match status" value="1"/>
</dbReference>
<name>A0A8T2MMR7_ASTMX</name>
<dbReference type="GO" id="GO:0003755">
    <property type="term" value="F:peptidyl-prolyl cis-trans isomerase activity"/>
    <property type="evidence" value="ECO:0007669"/>
    <property type="project" value="UniProtKB-KW"/>
</dbReference>
<dbReference type="InterPro" id="IPR019734">
    <property type="entry name" value="TPR_rpt"/>
</dbReference>
<dbReference type="EMBL" id="JAICCE010000001">
    <property type="protein sequence ID" value="KAG9281991.1"/>
    <property type="molecule type" value="Genomic_DNA"/>
</dbReference>
<evidence type="ECO:0000256" key="5">
    <source>
        <dbReference type="PROSITE-ProRule" id="PRU00339"/>
    </source>
</evidence>
<gene>
    <name evidence="7" type="primary">FKBP6</name>
    <name evidence="7" type="ORF">AMEX_G580</name>
</gene>
<dbReference type="Pfam" id="PF00254">
    <property type="entry name" value="FKBP_C"/>
    <property type="match status" value="1"/>
</dbReference>
<feature type="domain" description="PPIase FKBP-type" evidence="6">
    <location>
        <begin position="60"/>
        <end position="149"/>
    </location>
</feature>
<dbReference type="SMART" id="SM00028">
    <property type="entry name" value="TPR"/>
    <property type="match status" value="3"/>
</dbReference>